<dbReference type="Gene3D" id="1.25.40.570">
    <property type="match status" value="1"/>
</dbReference>
<dbReference type="GO" id="GO:0008180">
    <property type="term" value="C:COP9 signalosome"/>
    <property type="evidence" value="ECO:0000318"/>
    <property type="project" value="GO_Central"/>
</dbReference>
<keyword evidence="6" id="KW-0736">Signalosome</keyword>
<accession>B6K3X9</accession>
<dbReference type="EMBL" id="KE651167">
    <property type="protein sequence ID" value="EEB08186.1"/>
    <property type="molecule type" value="Genomic_DNA"/>
</dbReference>
<comment type="subcellular location">
    <subcellularLocation>
        <location evidence="2">Cytoplasm</location>
    </subcellularLocation>
    <subcellularLocation>
        <location evidence="1">Nucleus</location>
    </subcellularLocation>
</comment>
<dbReference type="InterPro" id="IPR050871">
    <property type="entry name" value="26S_Proteasome/COP9_Components"/>
</dbReference>
<dbReference type="STRING" id="402676.B6K3X9"/>
<reference evidence="9 11" key="1">
    <citation type="journal article" date="2011" name="Science">
        <title>Comparative functional genomics of the fission yeasts.</title>
        <authorList>
            <person name="Rhind N."/>
            <person name="Chen Z."/>
            <person name="Yassour M."/>
            <person name="Thompson D.A."/>
            <person name="Haas B.J."/>
            <person name="Habib N."/>
            <person name="Wapinski I."/>
            <person name="Roy S."/>
            <person name="Lin M.F."/>
            <person name="Heiman D.I."/>
            <person name="Young S.K."/>
            <person name="Furuya K."/>
            <person name="Guo Y."/>
            <person name="Pidoux A."/>
            <person name="Chen H.M."/>
            <person name="Robbertse B."/>
            <person name="Goldberg J.M."/>
            <person name="Aoki K."/>
            <person name="Bayne E.H."/>
            <person name="Berlin A.M."/>
            <person name="Desjardins C.A."/>
            <person name="Dobbs E."/>
            <person name="Dukaj L."/>
            <person name="Fan L."/>
            <person name="FitzGerald M.G."/>
            <person name="French C."/>
            <person name="Gujja S."/>
            <person name="Hansen K."/>
            <person name="Keifenheim D."/>
            <person name="Levin J.Z."/>
            <person name="Mosher R.A."/>
            <person name="Mueller C.A."/>
            <person name="Pfiffner J."/>
            <person name="Priest M."/>
            <person name="Russ C."/>
            <person name="Smialowska A."/>
            <person name="Swoboda P."/>
            <person name="Sykes S.M."/>
            <person name="Vaughn M."/>
            <person name="Vengrova S."/>
            <person name="Yoder R."/>
            <person name="Zeng Q."/>
            <person name="Allshire R."/>
            <person name="Baulcombe D."/>
            <person name="Birren B.W."/>
            <person name="Brown W."/>
            <person name="Ekwall K."/>
            <person name="Kellis M."/>
            <person name="Leatherwood J."/>
            <person name="Levin H."/>
            <person name="Margalit H."/>
            <person name="Martienssen R."/>
            <person name="Nieduszynski C.A."/>
            <person name="Spatafora J.W."/>
            <person name="Friedman N."/>
            <person name="Dalgaard J.Z."/>
            <person name="Baumann P."/>
            <person name="Niki H."/>
            <person name="Regev A."/>
            <person name="Nusbaum C."/>
        </authorList>
    </citation>
    <scope>NUCLEOTIDE SEQUENCE [LARGE SCALE GENOMIC DNA]</scope>
    <source>
        <strain evidence="11">yFS275 / FY16936</strain>
    </source>
</reference>
<sequence length="444" mass="51947">MSDDDFMFEGDEDYEFEFEDDGNEEEDLNVDAENNYYNAKAMREENPKRAKDMFLEIVNESSGDLDEWAFRALKQAIKLCFAADKQEEMLRLYQQLLGSINSTHLTRNYTEKCINNILEYASNSKNAKFLDEFYKATLKTLEKQQNNRLWLKTNMKYAEFFLKQKNFHKFKAIVKQLHKLLDNEEGVDQNRGAHILELYSLEIQFYTEVQDTKHLKEIYDKSLRVRSAIPHPRILGIVRECGGKMHMLERKWKEAQTEFFEAFKCYDEAGSLARIQVLKYLVLASMLSESKINPFDSPETLSYKNNPEIISMTELVDAYERYDVKAVERVLEKHHDDIMNDTFISQYVGKIISTIRSHVLFETIQPLTQVKLDFLAEYLDVSVPVVEQALVDLIVTGKINGRIDAINNVFTSAKVEDTDDLENRLIESTQKVWEKLTRMEKQEA</sequence>
<dbReference type="AlphaFoldDB" id="B6K3X9"/>
<dbReference type="Pfam" id="PF01399">
    <property type="entry name" value="PCI"/>
    <property type="match status" value="1"/>
</dbReference>
<dbReference type="SMART" id="SM00753">
    <property type="entry name" value="PAM"/>
    <property type="match status" value="1"/>
</dbReference>
<evidence type="ECO:0000256" key="1">
    <source>
        <dbReference type="ARBA" id="ARBA00004123"/>
    </source>
</evidence>
<dbReference type="InterPro" id="IPR036390">
    <property type="entry name" value="WH_DNA-bd_sf"/>
</dbReference>
<dbReference type="eggNOG" id="KOG1464">
    <property type="taxonomic scope" value="Eukaryota"/>
</dbReference>
<evidence type="ECO:0000256" key="2">
    <source>
        <dbReference type="ARBA" id="ARBA00004496"/>
    </source>
</evidence>
<keyword evidence="11" id="KW-1185">Reference proteome</keyword>
<dbReference type="PROSITE" id="PS50250">
    <property type="entry name" value="PCI"/>
    <property type="match status" value="1"/>
</dbReference>
<dbReference type="GeneID" id="7052490"/>
<comment type="similarity">
    <text evidence="3">Belongs to the CSN2 family.</text>
</comment>
<keyword evidence="5" id="KW-0963">Cytoplasm</keyword>
<evidence type="ECO:0000256" key="5">
    <source>
        <dbReference type="ARBA" id="ARBA00022490"/>
    </source>
</evidence>
<evidence type="ECO:0000256" key="7">
    <source>
        <dbReference type="ARBA" id="ARBA00023242"/>
    </source>
</evidence>
<dbReference type="OrthoDB" id="194139at2759"/>
<evidence type="ECO:0000256" key="6">
    <source>
        <dbReference type="ARBA" id="ARBA00022790"/>
    </source>
</evidence>
<name>B6K3X9_SCHJY</name>
<protein>
    <recommendedName>
        <fullName evidence="4">COP9 signalosome complex subunit 2</fullName>
    </recommendedName>
</protein>
<evidence type="ECO:0000313" key="11">
    <source>
        <dbReference type="Proteomes" id="UP000001744"/>
    </source>
</evidence>
<evidence type="ECO:0000313" key="10">
    <source>
        <dbReference type="JaponicusDB" id="SJAG_03325"/>
    </source>
</evidence>
<dbReference type="RefSeq" id="XP_002174479.1">
    <property type="nucleotide sequence ID" value="XM_002174443.2"/>
</dbReference>
<keyword evidence="7" id="KW-0539">Nucleus</keyword>
<proteinExistence type="inferred from homology"/>
<feature type="domain" description="PCI" evidence="8">
    <location>
        <begin position="248"/>
        <end position="417"/>
    </location>
</feature>
<evidence type="ECO:0000256" key="3">
    <source>
        <dbReference type="ARBA" id="ARBA00009318"/>
    </source>
</evidence>
<dbReference type="HOGENOM" id="CLU_028981_0_1_1"/>
<evidence type="ECO:0000313" key="9">
    <source>
        <dbReference type="EMBL" id="EEB08186.1"/>
    </source>
</evidence>
<dbReference type="GO" id="GO:0000338">
    <property type="term" value="P:protein deneddylation"/>
    <property type="evidence" value="ECO:0000318"/>
    <property type="project" value="GO_Central"/>
</dbReference>
<dbReference type="InterPro" id="IPR000717">
    <property type="entry name" value="PCI_dom"/>
</dbReference>
<dbReference type="VEuPathDB" id="FungiDB:SJAG_03325"/>
<dbReference type="SMART" id="SM00088">
    <property type="entry name" value="PINT"/>
    <property type="match status" value="1"/>
</dbReference>
<dbReference type="GO" id="GO:0006974">
    <property type="term" value="P:DNA damage response"/>
    <property type="evidence" value="ECO:0007669"/>
    <property type="project" value="EnsemblFungi"/>
</dbReference>
<dbReference type="FunFam" id="1.25.40.570:FF:000006">
    <property type="entry name" value="COP9 signalosome complex subunit 2"/>
    <property type="match status" value="1"/>
</dbReference>
<organism evidence="9 11">
    <name type="scientific">Schizosaccharomyces japonicus (strain yFS275 / FY16936)</name>
    <name type="common">Fission yeast</name>
    <dbReference type="NCBI Taxonomy" id="402676"/>
    <lineage>
        <taxon>Eukaryota</taxon>
        <taxon>Fungi</taxon>
        <taxon>Dikarya</taxon>
        <taxon>Ascomycota</taxon>
        <taxon>Taphrinomycotina</taxon>
        <taxon>Schizosaccharomycetes</taxon>
        <taxon>Schizosaccharomycetales</taxon>
        <taxon>Schizosaccharomycetaceae</taxon>
        <taxon>Schizosaccharomyces</taxon>
    </lineage>
</organism>
<evidence type="ECO:0000259" key="8">
    <source>
        <dbReference type="PROSITE" id="PS50250"/>
    </source>
</evidence>
<dbReference type="PANTHER" id="PTHR10678">
    <property type="entry name" value="26S PROTEASOME NON-ATPASE REGULATORY SUBUNIT 11/COP9 SIGNALOSOME COMPLEX SUBUNIT 2"/>
    <property type="match status" value="1"/>
</dbReference>
<dbReference type="Proteomes" id="UP000001744">
    <property type="component" value="Unassembled WGS sequence"/>
</dbReference>
<evidence type="ECO:0000256" key="4">
    <source>
        <dbReference type="ARBA" id="ARBA00014879"/>
    </source>
</evidence>
<dbReference type="GO" id="GO:0005737">
    <property type="term" value="C:cytoplasm"/>
    <property type="evidence" value="ECO:0007669"/>
    <property type="project" value="UniProtKB-SubCell"/>
</dbReference>
<dbReference type="JaponicusDB" id="SJAG_03325">
    <property type="gene designation" value="csn2"/>
</dbReference>
<gene>
    <name evidence="10" type="primary">csn2</name>
    <name evidence="9" type="ORF">SJAG_03325</name>
</gene>
<dbReference type="OMA" id="SEENWKD"/>
<dbReference type="SUPFAM" id="SSF46785">
    <property type="entry name" value="Winged helix' DNA-binding domain"/>
    <property type="match status" value="1"/>
</dbReference>